<dbReference type="AlphaFoldDB" id="A0A022RY25"/>
<dbReference type="InterPro" id="IPR055411">
    <property type="entry name" value="LRR_FXL15/At3g58940/PEG3-like"/>
</dbReference>
<proteinExistence type="predicted"/>
<dbReference type="PANTHER" id="PTHR31900:SF34">
    <property type="entry name" value="EMB|CAB62440.1-RELATED"/>
    <property type="match status" value="1"/>
</dbReference>
<dbReference type="SUPFAM" id="SSF81383">
    <property type="entry name" value="F-box domain"/>
    <property type="match status" value="1"/>
</dbReference>
<sequence>MESVLSTDRFSDLPDSVITHILSFLRTKVSVRTSILARRWRYLWSYVPTLNFKFSVYEVTHCVNQDTLNRVMLQYKAEIMNSFSLYCEFNTSAYQLETWVIFAVKRHVQKLNRSFSFGVDLPPCIFTCKTLVDLRVDFNGVTPPTSGPVCLPCLKKLHLCCSSQYEPDEYLPHILSGCPVLEELTINIFTVFVSCTISSPIIKSLTVDFDYKTSSKSNYNHDYKLVINTPALTYLNVVDWSCQSIKSGSLTSLIEADIELQNSDEMHDHFLYSRSLVEFIDMLRNVKRLRLNLQCYPELSLLYLLYFR</sequence>
<dbReference type="InterPro" id="IPR032675">
    <property type="entry name" value="LRR_dom_sf"/>
</dbReference>
<organism evidence="3 4">
    <name type="scientific">Erythranthe guttata</name>
    <name type="common">Yellow monkey flower</name>
    <name type="synonym">Mimulus guttatus</name>
    <dbReference type="NCBI Taxonomy" id="4155"/>
    <lineage>
        <taxon>Eukaryota</taxon>
        <taxon>Viridiplantae</taxon>
        <taxon>Streptophyta</taxon>
        <taxon>Embryophyta</taxon>
        <taxon>Tracheophyta</taxon>
        <taxon>Spermatophyta</taxon>
        <taxon>Magnoliopsida</taxon>
        <taxon>eudicotyledons</taxon>
        <taxon>Gunneridae</taxon>
        <taxon>Pentapetalae</taxon>
        <taxon>asterids</taxon>
        <taxon>lamiids</taxon>
        <taxon>Lamiales</taxon>
        <taxon>Phrymaceae</taxon>
        <taxon>Erythranthe</taxon>
    </lineage>
</organism>
<dbReference type="Gene3D" id="1.20.1280.50">
    <property type="match status" value="1"/>
</dbReference>
<evidence type="ECO:0000259" key="1">
    <source>
        <dbReference type="Pfam" id="PF00646"/>
    </source>
</evidence>
<dbReference type="SUPFAM" id="SSF52047">
    <property type="entry name" value="RNI-like"/>
    <property type="match status" value="1"/>
</dbReference>
<reference evidence="3 4" key="1">
    <citation type="journal article" date="2013" name="Proc. Natl. Acad. Sci. U.S.A.">
        <title>Fine-scale variation in meiotic recombination in Mimulus inferred from population shotgun sequencing.</title>
        <authorList>
            <person name="Hellsten U."/>
            <person name="Wright K.M."/>
            <person name="Jenkins J."/>
            <person name="Shu S."/>
            <person name="Yuan Y."/>
            <person name="Wessler S.R."/>
            <person name="Schmutz J."/>
            <person name="Willis J.H."/>
            <person name="Rokhsar D.S."/>
        </authorList>
    </citation>
    <scope>NUCLEOTIDE SEQUENCE [LARGE SCALE GENOMIC DNA]</scope>
    <source>
        <strain evidence="4">cv. DUN x IM62</strain>
    </source>
</reference>
<dbReference type="Gene3D" id="3.80.10.10">
    <property type="entry name" value="Ribonuclease Inhibitor"/>
    <property type="match status" value="1"/>
</dbReference>
<gene>
    <name evidence="3" type="ORF">MIMGU_mgv1a023794mg</name>
</gene>
<keyword evidence="4" id="KW-1185">Reference proteome</keyword>
<dbReference type="STRING" id="4155.A0A022RY25"/>
<dbReference type="Pfam" id="PF00646">
    <property type="entry name" value="F-box"/>
    <property type="match status" value="1"/>
</dbReference>
<dbReference type="PANTHER" id="PTHR31900">
    <property type="entry name" value="F-BOX/RNI SUPERFAMILY PROTEIN-RELATED"/>
    <property type="match status" value="1"/>
</dbReference>
<dbReference type="InterPro" id="IPR050232">
    <property type="entry name" value="FBL13/AtMIF1-like"/>
</dbReference>
<dbReference type="EMBL" id="KI630206">
    <property type="protein sequence ID" value="EYU44901.1"/>
    <property type="molecule type" value="Genomic_DNA"/>
</dbReference>
<evidence type="ECO:0008006" key="5">
    <source>
        <dbReference type="Google" id="ProtNLM"/>
    </source>
</evidence>
<dbReference type="eggNOG" id="ENOG502RYTW">
    <property type="taxonomic scope" value="Eukaryota"/>
</dbReference>
<feature type="domain" description="F-box/LRR-repeat protein 15/At3g58940/PEG3-like LRR" evidence="2">
    <location>
        <begin position="96"/>
        <end position="235"/>
    </location>
</feature>
<protein>
    <recommendedName>
        <fullName evidence="5">F-box domain-containing protein</fullName>
    </recommendedName>
</protein>
<dbReference type="CDD" id="cd22160">
    <property type="entry name" value="F-box_AtFBL13-like"/>
    <property type="match status" value="1"/>
</dbReference>
<dbReference type="InterPro" id="IPR036047">
    <property type="entry name" value="F-box-like_dom_sf"/>
</dbReference>
<dbReference type="InterPro" id="IPR001810">
    <property type="entry name" value="F-box_dom"/>
</dbReference>
<name>A0A022RY25_ERYGU</name>
<dbReference type="InterPro" id="IPR053781">
    <property type="entry name" value="F-box_AtFBL13-like"/>
</dbReference>
<dbReference type="Pfam" id="PF24758">
    <property type="entry name" value="LRR_At5g56370"/>
    <property type="match status" value="1"/>
</dbReference>
<dbReference type="Proteomes" id="UP000030748">
    <property type="component" value="Unassembled WGS sequence"/>
</dbReference>
<evidence type="ECO:0000313" key="4">
    <source>
        <dbReference type="Proteomes" id="UP000030748"/>
    </source>
</evidence>
<evidence type="ECO:0000259" key="2">
    <source>
        <dbReference type="Pfam" id="PF24758"/>
    </source>
</evidence>
<feature type="domain" description="F-box" evidence="1">
    <location>
        <begin position="10"/>
        <end position="47"/>
    </location>
</feature>
<accession>A0A022RY25</accession>
<evidence type="ECO:0000313" key="3">
    <source>
        <dbReference type="EMBL" id="EYU44901.1"/>
    </source>
</evidence>